<evidence type="ECO:0000313" key="9">
    <source>
        <dbReference type="Proteomes" id="UP000036277"/>
    </source>
</evidence>
<dbReference type="Gene3D" id="2.40.160.20">
    <property type="match status" value="1"/>
</dbReference>
<dbReference type="PANTHER" id="PTHR35892">
    <property type="entry name" value="OUTER MEMBRANE PROTEIN PAGN-RELATED"/>
    <property type="match status" value="1"/>
</dbReference>
<dbReference type="PATRIC" id="fig|880157.4.peg.1836"/>
<keyword evidence="4 6" id="KW-0732">Signal</keyword>
<dbReference type="AlphaFoldDB" id="A0A0J5FU63"/>
<evidence type="ECO:0000256" key="6">
    <source>
        <dbReference type="SAM" id="SignalP"/>
    </source>
</evidence>
<dbReference type="EMBL" id="LFCV01000052">
    <property type="protein sequence ID" value="KMJ45472.1"/>
    <property type="molecule type" value="Genomic_DNA"/>
</dbReference>
<proteinExistence type="predicted"/>
<gene>
    <name evidence="8" type="ORF">AB204_08685</name>
</gene>
<accession>A0A0J5FU63</accession>
<comment type="caution">
    <text evidence="8">The sequence shown here is derived from an EMBL/GenBank/DDBJ whole genome shotgun (WGS) entry which is preliminary data.</text>
</comment>
<evidence type="ECO:0000256" key="1">
    <source>
        <dbReference type="ARBA" id="ARBA00004571"/>
    </source>
</evidence>
<sequence length="187" mass="20616">MKTTLLTASIAVGLSILTFNACASNSGKSTISLGYAQSNASLNKGKEIYHNDEKLSTNQYGLNLKYRYEFNEKLGVIGSLTYTQYVHEYNYFGSSSKFRWKNTSLMAGPTYRFNDYISAYGLIGAIRSEAGFSASGDKDIQKKTALSYGAGLQFNPTPVWAIDASYSYANLKEAKLGTWVLGVGYRF</sequence>
<dbReference type="PROSITE" id="PS00695">
    <property type="entry name" value="ENT_VIR_OMP_2"/>
    <property type="match status" value="1"/>
</dbReference>
<dbReference type="SUPFAM" id="SSF56925">
    <property type="entry name" value="OMPA-like"/>
    <property type="match status" value="1"/>
</dbReference>
<protein>
    <submittedName>
        <fullName evidence="8">Attachment protein</fullName>
    </submittedName>
</protein>
<dbReference type="STRING" id="880157.AB204_08685"/>
<keyword evidence="2" id="KW-1134">Transmembrane beta strand</keyword>
<reference evidence="8 9" key="1">
    <citation type="submission" date="2015-06" db="EMBL/GenBank/DDBJ databases">
        <title>Draft Whole-Genome Sequence of the Entomopathogenic Bacterium Xenorhabdus khoisanae.</title>
        <authorList>
            <person name="Naidoo S."/>
            <person name="Featherston J."/>
            <person name="Gray V.M."/>
        </authorList>
    </citation>
    <scope>NUCLEOTIDE SEQUENCE [LARGE SCALE GENOMIC DNA]</scope>
    <source>
        <strain evidence="8 9">MCB</strain>
    </source>
</reference>
<dbReference type="PROSITE" id="PS00694">
    <property type="entry name" value="ENT_VIR_OMP_1"/>
    <property type="match status" value="1"/>
</dbReference>
<comment type="subcellular location">
    <subcellularLocation>
        <location evidence="1">Cell outer membrane</location>
        <topology evidence="1">Multi-pass membrane protein</topology>
    </subcellularLocation>
</comment>
<name>A0A0J5FU63_9GAMM</name>
<keyword evidence="5" id="KW-0472">Membrane</keyword>
<dbReference type="InterPro" id="IPR011250">
    <property type="entry name" value="OMP/PagP_B-barrel"/>
</dbReference>
<dbReference type="GO" id="GO:0044384">
    <property type="term" value="C:host outer membrane"/>
    <property type="evidence" value="ECO:0007669"/>
    <property type="project" value="InterPro"/>
</dbReference>
<feature type="signal peptide" evidence="6">
    <location>
        <begin position="1"/>
        <end position="23"/>
    </location>
</feature>
<dbReference type="GO" id="GO:0009279">
    <property type="term" value="C:cell outer membrane"/>
    <property type="evidence" value="ECO:0007669"/>
    <property type="project" value="UniProtKB-SubCell"/>
</dbReference>
<dbReference type="Proteomes" id="UP000036277">
    <property type="component" value="Unassembled WGS sequence"/>
</dbReference>
<dbReference type="PANTHER" id="PTHR35892:SF2">
    <property type="entry name" value="OUTER MEMBRANE PROTEIN PAGN"/>
    <property type="match status" value="1"/>
</dbReference>
<dbReference type="Pfam" id="PF13505">
    <property type="entry name" value="OMP_b-brl"/>
    <property type="match status" value="1"/>
</dbReference>
<evidence type="ECO:0000256" key="2">
    <source>
        <dbReference type="ARBA" id="ARBA00022452"/>
    </source>
</evidence>
<feature type="domain" description="Outer membrane protein beta-barrel" evidence="7">
    <location>
        <begin position="10"/>
        <end position="187"/>
    </location>
</feature>
<keyword evidence="3" id="KW-0812">Transmembrane</keyword>
<evidence type="ECO:0000259" key="7">
    <source>
        <dbReference type="Pfam" id="PF13505"/>
    </source>
</evidence>
<dbReference type="InterPro" id="IPR051723">
    <property type="entry name" value="Bact_OM_Invasion-Related"/>
</dbReference>
<dbReference type="RefSeq" id="WP_047962982.1">
    <property type="nucleotide sequence ID" value="NZ_CAWMBG010000052.1"/>
</dbReference>
<evidence type="ECO:0000256" key="5">
    <source>
        <dbReference type="ARBA" id="ARBA00023136"/>
    </source>
</evidence>
<dbReference type="InterPro" id="IPR000758">
    <property type="entry name" value="Enterovir_OMP"/>
</dbReference>
<evidence type="ECO:0000256" key="3">
    <source>
        <dbReference type="ARBA" id="ARBA00022692"/>
    </source>
</evidence>
<dbReference type="InterPro" id="IPR027385">
    <property type="entry name" value="Beta-barrel_OMP"/>
</dbReference>
<dbReference type="OrthoDB" id="5873117at2"/>
<keyword evidence="9" id="KW-1185">Reference proteome</keyword>
<evidence type="ECO:0000256" key="4">
    <source>
        <dbReference type="ARBA" id="ARBA00022729"/>
    </source>
</evidence>
<organism evidence="8 9">
    <name type="scientific">Xenorhabdus khoisanae</name>
    <dbReference type="NCBI Taxonomy" id="880157"/>
    <lineage>
        <taxon>Bacteria</taxon>
        <taxon>Pseudomonadati</taxon>
        <taxon>Pseudomonadota</taxon>
        <taxon>Gammaproteobacteria</taxon>
        <taxon>Enterobacterales</taxon>
        <taxon>Morganellaceae</taxon>
        <taxon>Xenorhabdus</taxon>
    </lineage>
</organism>
<feature type="chain" id="PRO_5005261021" evidence="6">
    <location>
        <begin position="24"/>
        <end position="187"/>
    </location>
</feature>
<evidence type="ECO:0000313" key="8">
    <source>
        <dbReference type="EMBL" id="KMJ45472.1"/>
    </source>
</evidence>
<dbReference type="PRINTS" id="PR00316">
    <property type="entry name" value="ENTEROVIROMP"/>
</dbReference>